<gene>
    <name evidence="3" type="ORF">EOD42_04025</name>
</gene>
<feature type="signal peptide" evidence="2">
    <location>
        <begin position="1"/>
        <end position="18"/>
    </location>
</feature>
<dbReference type="PANTHER" id="PTHR42928">
    <property type="entry name" value="TRICARBOXYLATE-BINDING PROTEIN"/>
    <property type="match status" value="1"/>
</dbReference>
<dbReference type="InterPro" id="IPR042100">
    <property type="entry name" value="Bug_dom1"/>
</dbReference>
<accession>A0A437MNS8</accession>
<proteinExistence type="inferred from homology"/>
<dbReference type="CDD" id="cd07012">
    <property type="entry name" value="PBP2_Bug_TTT"/>
    <property type="match status" value="1"/>
</dbReference>
<evidence type="ECO:0000256" key="2">
    <source>
        <dbReference type="SAM" id="SignalP"/>
    </source>
</evidence>
<feature type="chain" id="PRO_5019233980" evidence="2">
    <location>
        <begin position="19"/>
        <end position="316"/>
    </location>
</feature>
<sequence>MLFRRTLLAASLATPALAQDSRPLKLIVPFPPGAGTDATARIVAEGLALQLHQPVVVENISGANGLIGTQAMARAAPDGTTMGIAAPGPMAIAQFLFPQMPYDPERDLLPLIGVNEGRLALCVANHVQARTVEELLALLRAQPGRLNAANPTTGSVHHLLAEMFRLEERVRFELIPYRGGAAAMNDLVAGHVDMMFNGVSTIEPLQRDGRLRTLMVVGSTRHPQLPEVPCSAELGKAYLSGSQWHGIVLPRATPVPVAARLHAGFAAALKTPEVIEKMTRIGTEVTGEGLGDFGAFLAAERQRWGQVIRAADVKPD</sequence>
<dbReference type="RefSeq" id="WP_127786115.1">
    <property type="nucleotide sequence ID" value="NZ_SACL01000001.1"/>
</dbReference>
<dbReference type="Gene3D" id="3.40.190.10">
    <property type="entry name" value="Periplasmic binding protein-like II"/>
    <property type="match status" value="1"/>
</dbReference>
<dbReference type="PANTHER" id="PTHR42928:SF5">
    <property type="entry name" value="BLR1237 PROTEIN"/>
    <property type="match status" value="1"/>
</dbReference>
<evidence type="ECO:0000313" key="3">
    <source>
        <dbReference type="EMBL" id="RVT99272.1"/>
    </source>
</evidence>
<name>A0A437MNS8_9PROT</name>
<dbReference type="InterPro" id="IPR005064">
    <property type="entry name" value="BUG"/>
</dbReference>
<reference evidence="3 4" key="1">
    <citation type="submission" date="2019-01" db="EMBL/GenBank/DDBJ databases">
        <authorList>
            <person name="Chen W.-M."/>
        </authorList>
    </citation>
    <scope>NUCLEOTIDE SEQUENCE [LARGE SCALE GENOMIC DNA]</scope>
    <source>
        <strain evidence="3 4">CCP-6</strain>
    </source>
</reference>
<dbReference type="PIRSF" id="PIRSF017082">
    <property type="entry name" value="YflP"/>
    <property type="match status" value="1"/>
</dbReference>
<dbReference type="OrthoDB" id="8678477at2"/>
<dbReference type="Pfam" id="PF03401">
    <property type="entry name" value="TctC"/>
    <property type="match status" value="1"/>
</dbReference>
<dbReference type="Gene3D" id="3.40.190.150">
    <property type="entry name" value="Bordetella uptake gene, domain 1"/>
    <property type="match status" value="1"/>
</dbReference>
<dbReference type="SUPFAM" id="SSF53850">
    <property type="entry name" value="Periplasmic binding protein-like II"/>
    <property type="match status" value="1"/>
</dbReference>
<keyword evidence="2" id="KW-0732">Signal</keyword>
<evidence type="ECO:0000256" key="1">
    <source>
        <dbReference type="ARBA" id="ARBA00006987"/>
    </source>
</evidence>
<comment type="similarity">
    <text evidence="1">Belongs to the UPF0065 (bug) family.</text>
</comment>
<keyword evidence="4" id="KW-1185">Reference proteome</keyword>
<dbReference type="Proteomes" id="UP000282957">
    <property type="component" value="Unassembled WGS sequence"/>
</dbReference>
<comment type="caution">
    <text evidence="3">The sequence shown here is derived from an EMBL/GenBank/DDBJ whole genome shotgun (WGS) entry which is preliminary data.</text>
</comment>
<protein>
    <submittedName>
        <fullName evidence="3">Tripartite tricarboxylate transporter substrate binding protein</fullName>
    </submittedName>
</protein>
<organism evidence="3 4">
    <name type="scientific">Rhodovarius crocodyli</name>
    <dbReference type="NCBI Taxonomy" id="1979269"/>
    <lineage>
        <taxon>Bacteria</taxon>
        <taxon>Pseudomonadati</taxon>
        <taxon>Pseudomonadota</taxon>
        <taxon>Alphaproteobacteria</taxon>
        <taxon>Acetobacterales</taxon>
        <taxon>Roseomonadaceae</taxon>
        <taxon>Rhodovarius</taxon>
    </lineage>
</organism>
<dbReference type="EMBL" id="SACL01000001">
    <property type="protein sequence ID" value="RVT99272.1"/>
    <property type="molecule type" value="Genomic_DNA"/>
</dbReference>
<evidence type="ECO:0000313" key="4">
    <source>
        <dbReference type="Proteomes" id="UP000282957"/>
    </source>
</evidence>
<dbReference type="AlphaFoldDB" id="A0A437MNS8"/>